<dbReference type="RefSeq" id="WP_102828798.1">
    <property type="nucleotide sequence ID" value="NZ_CP065721.1"/>
</dbReference>
<sequence length="304" mass="32362">MIRTPALALAVTLFLGGCATQPRVYDPSDSRALNVAKAAGLSKAEDYPADKIPGAGISGLLDVTTSALSFESANGLDLAMGDAVGLGLLSFVFSPPAQMDRNALLAWIPEEQAKDRDEAALVLSKLVLDAIETTLNAEGIAYHIEKAHQERLALFYPFLETRLDFDLDGKNCGVSYQVYKTQTVGPKPTPTFIGNGGSAYGFLAGHEIQYPSFDVGCLGADPIHSIELARKISHALPETVFLYISPKRRPEGGRTPPMVLDHGNALMFIEPAANDRADSRAAPVNRSNGAGSQEQSHPRQGAAS</sequence>
<proteinExistence type="predicted"/>
<name>A0A8E2U131_9GAMM</name>
<reference evidence="2 3" key="1">
    <citation type="submission" date="2018-01" db="EMBL/GenBank/DDBJ databases">
        <title>Denitrification phenotypes of diverse strains of Pseudomonas stutzeri.</title>
        <authorList>
            <person name="Milligan D.A."/>
            <person name="Bergaust L."/>
            <person name="Bakken L.R."/>
            <person name="Frostegard A."/>
        </authorList>
    </citation>
    <scope>NUCLEOTIDE SEQUENCE [LARGE SCALE GENOMIC DNA]</scope>
    <source>
        <strain evidence="2 3">DSM 50238</strain>
    </source>
</reference>
<evidence type="ECO:0000313" key="2">
    <source>
        <dbReference type="EMBL" id="PNF76150.1"/>
    </source>
</evidence>
<accession>A0A8E2U131</accession>
<gene>
    <name evidence="2" type="ORF">CXK95_12125</name>
</gene>
<evidence type="ECO:0000313" key="3">
    <source>
        <dbReference type="Proteomes" id="UP000235881"/>
    </source>
</evidence>
<feature type="compositionally biased region" description="Polar residues" evidence="1">
    <location>
        <begin position="285"/>
        <end position="295"/>
    </location>
</feature>
<dbReference type="EMBL" id="POUK01000004">
    <property type="protein sequence ID" value="PNF76150.1"/>
    <property type="molecule type" value="Genomic_DNA"/>
</dbReference>
<keyword evidence="3" id="KW-1185">Reference proteome</keyword>
<evidence type="ECO:0008006" key="4">
    <source>
        <dbReference type="Google" id="ProtNLM"/>
    </source>
</evidence>
<dbReference type="AlphaFoldDB" id="A0A8E2U131"/>
<comment type="caution">
    <text evidence="2">The sequence shown here is derived from an EMBL/GenBank/DDBJ whole genome shotgun (WGS) entry which is preliminary data.</text>
</comment>
<organism evidence="2 3">
    <name type="scientific">Stutzerimonas degradans</name>
    <dbReference type="NCBI Taxonomy" id="2968968"/>
    <lineage>
        <taxon>Bacteria</taxon>
        <taxon>Pseudomonadati</taxon>
        <taxon>Pseudomonadota</taxon>
        <taxon>Gammaproteobacteria</taxon>
        <taxon>Pseudomonadales</taxon>
        <taxon>Pseudomonadaceae</taxon>
        <taxon>Stutzerimonas</taxon>
    </lineage>
</organism>
<dbReference type="Proteomes" id="UP000235881">
    <property type="component" value="Unassembled WGS sequence"/>
</dbReference>
<feature type="region of interest" description="Disordered" evidence="1">
    <location>
        <begin position="272"/>
        <end position="304"/>
    </location>
</feature>
<protein>
    <recommendedName>
        <fullName evidence="4">Lipoprotein</fullName>
    </recommendedName>
</protein>
<dbReference type="PROSITE" id="PS51257">
    <property type="entry name" value="PROKAR_LIPOPROTEIN"/>
    <property type="match status" value="1"/>
</dbReference>
<evidence type="ECO:0000256" key="1">
    <source>
        <dbReference type="SAM" id="MobiDB-lite"/>
    </source>
</evidence>